<evidence type="ECO:0000313" key="2">
    <source>
        <dbReference type="Proteomes" id="UP000071778"/>
    </source>
</evidence>
<protein>
    <recommendedName>
        <fullName evidence="3">DUF4404 family protein</fullName>
    </recommendedName>
</protein>
<keyword evidence="2" id="KW-1185">Reference proteome</keyword>
<dbReference type="RefSeq" id="WP_231879090.1">
    <property type="nucleotide sequence ID" value="NZ_CP013233.1"/>
</dbReference>
<dbReference type="Proteomes" id="UP000071778">
    <property type="component" value="Chromosome"/>
</dbReference>
<evidence type="ECO:0000313" key="1">
    <source>
        <dbReference type="EMBL" id="AMP12181.1"/>
    </source>
</evidence>
<dbReference type="Pfam" id="PF14357">
    <property type="entry name" value="DUF4404"/>
    <property type="match status" value="1"/>
</dbReference>
<dbReference type="AlphaFoldDB" id="A0A127PX01"/>
<gene>
    <name evidence="1" type="ORF">CAter282_4521</name>
</gene>
<evidence type="ECO:0008006" key="3">
    <source>
        <dbReference type="Google" id="ProtNLM"/>
    </source>
</evidence>
<sequence>MTIDNIKASLQKLHTTLESNGTVDNELKELLQKLDIDIQDLLKKDAADIAAKAPEPDLRSELVERAQGISARLAVKHPHLEPVLREIADTLTNMGI</sequence>
<name>A0A127PX01_9BURK</name>
<dbReference type="InterPro" id="IPR025516">
    <property type="entry name" value="DUF4404"/>
</dbReference>
<organism evidence="1 2">
    <name type="scientific">Collimonas arenae</name>
    <dbReference type="NCBI Taxonomy" id="279058"/>
    <lineage>
        <taxon>Bacteria</taxon>
        <taxon>Pseudomonadati</taxon>
        <taxon>Pseudomonadota</taxon>
        <taxon>Betaproteobacteria</taxon>
        <taxon>Burkholderiales</taxon>
        <taxon>Oxalobacteraceae</taxon>
        <taxon>Collimonas</taxon>
    </lineage>
</organism>
<accession>A0A127PX01</accession>
<dbReference type="EMBL" id="CP013235">
    <property type="protein sequence ID" value="AMP12181.1"/>
    <property type="molecule type" value="Genomic_DNA"/>
</dbReference>
<proteinExistence type="predicted"/>
<reference evidence="1 2" key="1">
    <citation type="submission" date="2015-11" db="EMBL/GenBank/DDBJ databases">
        <title>Exploring the genomic traits of fungus-feeding bacterial genus Collimonas.</title>
        <authorList>
            <person name="Song C."/>
            <person name="Schmidt R."/>
            <person name="de Jager V."/>
            <person name="Krzyzanowska D."/>
            <person name="Jongedijk E."/>
            <person name="Cankar K."/>
            <person name="Beekwilder J."/>
            <person name="van Veen A."/>
            <person name="de Boer W."/>
            <person name="van Veen J.A."/>
            <person name="Garbeva P."/>
        </authorList>
    </citation>
    <scope>NUCLEOTIDE SEQUENCE [LARGE SCALE GENOMIC DNA]</scope>
    <source>
        <strain evidence="1 2">Ter282</strain>
    </source>
</reference>
<dbReference type="PATRIC" id="fig|279058.17.peg.4877"/>